<gene>
    <name evidence="2" type="ORF">Nepgr_030835</name>
</gene>
<name>A0AAD3Y464_NEPGR</name>
<evidence type="ECO:0000256" key="1">
    <source>
        <dbReference type="SAM" id="MobiDB-lite"/>
    </source>
</evidence>
<dbReference type="AlphaFoldDB" id="A0AAD3Y464"/>
<feature type="compositionally biased region" description="Polar residues" evidence="1">
    <location>
        <begin position="188"/>
        <end position="201"/>
    </location>
</feature>
<protein>
    <submittedName>
        <fullName evidence="2">Uncharacterized protein</fullName>
    </submittedName>
</protein>
<organism evidence="2 3">
    <name type="scientific">Nepenthes gracilis</name>
    <name type="common">Slender pitcher plant</name>
    <dbReference type="NCBI Taxonomy" id="150966"/>
    <lineage>
        <taxon>Eukaryota</taxon>
        <taxon>Viridiplantae</taxon>
        <taxon>Streptophyta</taxon>
        <taxon>Embryophyta</taxon>
        <taxon>Tracheophyta</taxon>
        <taxon>Spermatophyta</taxon>
        <taxon>Magnoliopsida</taxon>
        <taxon>eudicotyledons</taxon>
        <taxon>Gunneridae</taxon>
        <taxon>Pentapetalae</taxon>
        <taxon>Caryophyllales</taxon>
        <taxon>Nepenthaceae</taxon>
        <taxon>Nepenthes</taxon>
    </lineage>
</organism>
<comment type="caution">
    <text evidence="2">The sequence shown here is derived from an EMBL/GenBank/DDBJ whole genome shotgun (WGS) entry which is preliminary data.</text>
</comment>
<sequence>MACKSCANHRTKARNYIQNTGKKASLVKMFGNIECCPRHLLCGLQDDRITTRQCGLDFPGQHGKRKVPRNDQSSYTDQPVEYLHMVWTIPKNGSEDYKLSDLTQKQPKSNPVVQTSKALRTFSWWKLSIYPGLARVQMGQRLEQMLESTMQDSRRCWPPLSSLGEFGDADRVTFACWVDRNRQKSEPKSGSSYSALPNDSSFAPMKHDREQCTV</sequence>
<evidence type="ECO:0000313" key="3">
    <source>
        <dbReference type="Proteomes" id="UP001279734"/>
    </source>
</evidence>
<keyword evidence="3" id="KW-1185">Reference proteome</keyword>
<proteinExistence type="predicted"/>
<feature type="compositionally biased region" description="Basic and acidic residues" evidence="1">
    <location>
        <begin position="205"/>
        <end position="214"/>
    </location>
</feature>
<evidence type="ECO:0000313" key="2">
    <source>
        <dbReference type="EMBL" id="GMH28992.1"/>
    </source>
</evidence>
<dbReference type="Proteomes" id="UP001279734">
    <property type="component" value="Unassembled WGS sequence"/>
</dbReference>
<reference evidence="2" key="1">
    <citation type="submission" date="2023-05" db="EMBL/GenBank/DDBJ databases">
        <title>Nepenthes gracilis genome sequencing.</title>
        <authorList>
            <person name="Fukushima K."/>
        </authorList>
    </citation>
    <scope>NUCLEOTIDE SEQUENCE</scope>
    <source>
        <strain evidence="2">SING2019-196</strain>
    </source>
</reference>
<feature type="region of interest" description="Disordered" evidence="1">
    <location>
        <begin position="183"/>
        <end position="214"/>
    </location>
</feature>
<accession>A0AAD3Y464</accession>
<dbReference type="EMBL" id="BSYO01000035">
    <property type="protein sequence ID" value="GMH28992.1"/>
    <property type="molecule type" value="Genomic_DNA"/>
</dbReference>